<keyword evidence="4" id="KW-1185">Reference proteome</keyword>
<feature type="domain" description="DUF6589" evidence="2">
    <location>
        <begin position="418"/>
        <end position="765"/>
    </location>
</feature>
<sequence>MPLSSNNLQAILWCLEENGTTMPELLVSLLLSDDAASWSARDDITRHISPIMHILHTAQATRAPLQVWVHETVKSVYVNEIIALTQIKPGFHFNARQATEQQLAGFNLEKLSETMLTTVLHLCDLLSNLLDANPALKHRRERQRPKRRARRMRAGLSSNPWQSMEDVGEYDADMAETETWPREAVQNAGANDAVASDSDHEFWAAFPEPDPALVGDYDDVEMDGNRRSEEVRGAAAEGEDSEDEYWDNEFNAFLPEDTEDPESEKDEFSMNESRKRVLTMCCNALQGVIGIFLHACNAPESIIELLSCIGVSISQTAIRDAITSLSKESAVALKQLGRTLLAGFTFNNFDIEIKQATPTIEKPYNALLHLTSSTLLRLDHGVSLNDLQCSDALWQQSPNNPANFKLNSAIDWTEFVNLHPDEPDVIGFTRHQRFHCWKFLYDLVHHGPEYFRRFTGVLGDAETVEEIPCVQSKQVPARAMDINQSTVKGNADALSNLFAQGGIGDPTDMPGCRDIGDHVILVHGDLATCERVQSVQRSRREEKTPFNRYQSVVFIMGLFHLKMACTDTIWKIFIQPKAAQEDDTSLLRQVREIRIKESAKVASKPGFRRMHEVIQHVSIVSCLDCWAQEVGDENRAMDSLEAWAQSRPSWDDLVSVATRLVTKYVAGPEFSELQYQSPEVRDQQWENTLLREQYFLLYEEVSYTMNAGDIGHVEDCFLPWIFIFRGCGKHKRAIRMNILCNPTGRKNTFRAIDWWVEHNNLYIKSNNSSTITSNNAVNPVPLGLPALAGSPLLQYDRADRCFITTTRRTPIYPRGGSWVRAEGSNPQIVAHQQLVSYYQRHPPAHPEDVFTILRINVEPAQTTENLQSPVNEQPFELPDVQYVPIEAPELPPAPPAPTNAPVEVPMATFTQADIDQRIAVALAAYQSQQSTANRPLRLDIPAPEPFSGKAEDLRRFIQCILSYFVATNNTRLSDEAKIAFTVALMRKDLGKTWADAYYEKSAGGVQVYPDWAAFATALEEVFPEHGTRIKAHQILMKLPERQKNKKTALSLGNYVTRFEQLASKAQLKDAEVNGVNRTENDYHTLHANFIKGLPKELYVSLATRVARD</sequence>
<dbReference type="STRING" id="670580.A0A1X6MTT3"/>
<evidence type="ECO:0000256" key="1">
    <source>
        <dbReference type="SAM" id="MobiDB-lite"/>
    </source>
</evidence>
<dbReference type="InterPro" id="IPR046496">
    <property type="entry name" value="DUF6589"/>
</dbReference>
<reference evidence="3 4" key="1">
    <citation type="submission" date="2017-04" db="EMBL/GenBank/DDBJ databases">
        <title>Genome Sequence of the Model Brown-Rot Fungus Postia placenta SB12.</title>
        <authorList>
            <consortium name="DOE Joint Genome Institute"/>
            <person name="Gaskell J."/>
            <person name="Kersten P."/>
            <person name="Larrondo L.F."/>
            <person name="Canessa P."/>
            <person name="Martinez D."/>
            <person name="Hibbett D."/>
            <person name="Schmoll M."/>
            <person name="Kubicek C.P."/>
            <person name="Martinez A.T."/>
            <person name="Yadav J."/>
            <person name="Master E."/>
            <person name="Magnuson J.K."/>
            <person name="James T."/>
            <person name="Yaver D."/>
            <person name="Berka R."/>
            <person name="Labutti K."/>
            <person name="Lipzen A."/>
            <person name="Aerts A."/>
            <person name="Barry K."/>
            <person name="Henrissat B."/>
            <person name="Blanchette R."/>
            <person name="Grigoriev I."/>
            <person name="Cullen D."/>
        </authorList>
    </citation>
    <scope>NUCLEOTIDE SEQUENCE [LARGE SCALE GENOMIC DNA]</scope>
    <source>
        <strain evidence="3 4">MAD-698-R-SB12</strain>
    </source>
</reference>
<gene>
    <name evidence="3" type="ORF">POSPLADRAFT_1150024</name>
</gene>
<dbReference type="Pfam" id="PF20231">
    <property type="entry name" value="DUF6589"/>
    <property type="match status" value="1"/>
</dbReference>
<evidence type="ECO:0000313" key="3">
    <source>
        <dbReference type="EMBL" id="OSX59603.1"/>
    </source>
</evidence>
<organism evidence="3 4">
    <name type="scientific">Postia placenta MAD-698-R-SB12</name>
    <dbReference type="NCBI Taxonomy" id="670580"/>
    <lineage>
        <taxon>Eukaryota</taxon>
        <taxon>Fungi</taxon>
        <taxon>Dikarya</taxon>
        <taxon>Basidiomycota</taxon>
        <taxon>Agaricomycotina</taxon>
        <taxon>Agaricomycetes</taxon>
        <taxon>Polyporales</taxon>
        <taxon>Adustoporiaceae</taxon>
        <taxon>Rhodonia</taxon>
    </lineage>
</organism>
<feature type="region of interest" description="Disordered" evidence="1">
    <location>
        <begin position="138"/>
        <end position="164"/>
    </location>
</feature>
<evidence type="ECO:0000313" key="4">
    <source>
        <dbReference type="Proteomes" id="UP000194127"/>
    </source>
</evidence>
<accession>A0A1X6MTT3</accession>
<dbReference type="GeneID" id="36331320"/>
<name>A0A1X6MTT3_9APHY</name>
<dbReference type="EMBL" id="KZ110602">
    <property type="protein sequence ID" value="OSX59603.1"/>
    <property type="molecule type" value="Genomic_DNA"/>
</dbReference>
<dbReference type="Proteomes" id="UP000194127">
    <property type="component" value="Unassembled WGS sequence"/>
</dbReference>
<protein>
    <recommendedName>
        <fullName evidence="2">DUF6589 domain-containing protein</fullName>
    </recommendedName>
</protein>
<feature type="compositionally biased region" description="Basic residues" evidence="1">
    <location>
        <begin position="138"/>
        <end position="153"/>
    </location>
</feature>
<evidence type="ECO:0000259" key="2">
    <source>
        <dbReference type="Pfam" id="PF20231"/>
    </source>
</evidence>
<dbReference type="AlphaFoldDB" id="A0A1X6MTT3"/>
<proteinExistence type="predicted"/>
<dbReference type="OrthoDB" id="4743193at2759"/>
<dbReference type="RefSeq" id="XP_024336397.1">
    <property type="nucleotide sequence ID" value="XM_024486371.1"/>
</dbReference>